<keyword evidence="3" id="KW-1185">Reference proteome</keyword>
<comment type="caution">
    <text evidence="2">The sequence shown here is derived from an EMBL/GenBank/DDBJ whole genome shotgun (WGS) entry which is preliminary data.</text>
</comment>
<evidence type="ECO:0000313" key="3">
    <source>
        <dbReference type="Proteomes" id="UP000762676"/>
    </source>
</evidence>
<organism evidence="2 3">
    <name type="scientific">Elysia marginata</name>
    <dbReference type="NCBI Taxonomy" id="1093978"/>
    <lineage>
        <taxon>Eukaryota</taxon>
        <taxon>Metazoa</taxon>
        <taxon>Spiralia</taxon>
        <taxon>Lophotrochozoa</taxon>
        <taxon>Mollusca</taxon>
        <taxon>Gastropoda</taxon>
        <taxon>Heterobranchia</taxon>
        <taxon>Euthyneura</taxon>
        <taxon>Panpulmonata</taxon>
        <taxon>Sacoglossa</taxon>
        <taxon>Placobranchoidea</taxon>
        <taxon>Plakobranchidae</taxon>
        <taxon>Elysia</taxon>
    </lineage>
</organism>
<reference evidence="2 3" key="1">
    <citation type="journal article" date="2021" name="Elife">
        <title>Chloroplast acquisition without the gene transfer in kleptoplastic sea slugs, Plakobranchus ocellatus.</title>
        <authorList>
            <person name="Maeda T."/>
            <person name="Takahashi S."/>
            <person name="Yoshida T."/>
            <person name="Shimamura S."/>
            <person name="Takaki Y."/>
            <person name="Nagai Y."/>
            <person name="Toyoda A."/>
            <person name="Suzuki Y."/>
            <person name="Arimoto A."/>
            <person name="Ishii H."/>
            <person name="Satoh N."/>
            <person name="Nishiyama T."/>
            <person name="Hasebe M."/>
            <person name="Maruyama T."/>
            <person name="Minagawa J."/>
            <person name="Obokata J."/>
            <person name="Shigenobu S."/>
        </authorList>
    </citation>
    <scope>NUCLEOTIDE SEQUENCE [LARGE SCALE GENOMIC DNA]</scope>
</reference>
<evidence type="ECO:0000313" key="2">
    <source>
        <dbReference type="EMBL" id="GFR72579.1"/>
    </source>
</evidence>
<sequence length="111" mass="11891">MPSDLALAKSTSTARQTESIAHSKNAQTCHFWTLRSGCLLKQLYFATSSKVVNTMNLGDVLNNGKNGSVQAGSVEGHSNNSAALLNGSPMEVFTVGITRTKDWPLHNQDGQ</sequence>
<protein>
    <submittedName>
        <fullName evidence="2">Uncharacterized protein</fullName>
    </submittedName>
</protein>
<dbReference type="AlphaFoldDB" id="A0AAV4FHZ9"/>
<feature type="compositionally biased region" description="Polar residues" evidence="1">
    <location>
        <begin position="9"/>
        <end position="20"/>
    </location>
</feature>
<proteinExistence type="predicted"/>
<accession>A0AAV4FHZ9</accession>
<dbReference type="EMBL" id="BMAT01004393">
    <property type="protein sequence ID" value="GFR72579.1"/>
    <property type="molecule type" value="Genomic_DNA"/>
</dbReference>
<name>A0AAV4FHZ9_9GAST</name>
<feature type="region of interest" description="Disordered" evidence="1">
    <location>
        <begin position="1"/>
        <end position="20"/>
    </location>
</feature>
<gene>
    <name evidence="2" type="ORF">ElyMa_002115800</name>
</gene>
<evidence type="ECO:0000256" key="1">
    <source>
        <dbReference type="SAM" id="MobiDB-lite"/>
    </source>
</evidence>
<dbReference type="Proteomes" id="UP000762676">
    <property type="component" value="Unassembled WGS sequence"/>
</dbReference>